<feature type="signal peptide" evidence="2">
    <location>
        <begin position="1"/>
        <end position="24"/>
    </location>
</feature>
<dbReference type="InterPro" id="IPR049492">
    <property type="entry name" value="BD-FAE-like_dom"/>
</dbReference>
<keyword evidence="1 4" id="KW-0378">Hydrolase</keyword>
<evidence type="ECO:0000256" key="1">
    <source>
        <dbReference type="ARBA" id="ARBA00022801"/>
    </source>
</evidence>
<keyword evidence="5" id="KW-1185">Reference proteome</keyword>
<dbReference type="RefSeq" id="WP_160545490.1">
    <property type="nucleotide sequence ID" value="NZ_JBHLUU010000016.1"/>
</dbReference>
<dbReference type="GO" id="GO:0016787">
    <property type="term" value="F:hydrolase activity"/>
    <property type="evidence" value="ECO:0007669"/>
    <property type="project" value="UniProtKB-KW"/>
</dbReference>
<gene>
    <name evidence="4" type="ORF">ACFFHF_04710</name>
</gene>
<dbReference type="PANTHER" id="PTHR48081">
    <property type="entry name" value="AB HYDROLASE SUPERFAMILY PROTEIN C4A8.06C"/>
    <property type="match status" value="1"/>
</dbReference>
<dbReference type="EMBL" id="JBHLUU010000016">
    <property type="protein sequence ID" value="MFC0474598.1"/>
    <property type="molecule type" value="Genomic_DNA"/>
</dbReference>
<dbReference type="Pfam" id="PF20434">
    <property type="entry name" value="BD-FAE"/>
    <property type="match status" value="1"/>
</dbReference>
<dbReference type="InterPro" id="IPR050300">
    <property type="entry name" value="GDXG_lipolytic_enzyme"/>
</dbReference>
<dbReference type="Gene3D" id="3.40.50.1820">
    <property type="entry name" value="alpha/beta hydrolase"/>
    <property type="match status" value="1"/>
</dbReference>
<feature type="domain" description="BD-FAE-like" evidence="3">
    <location>
        <begin position="66"/>
        <end position="283"/>
    </location>
</feature>
<dbReference type="InterPro" id="IPR029058">
    <property type="entry name" value="AB_hydrolase_fold"/>
</dbReference>
<dbReference type="PANTHER" id="PTHR48081:SF13">
    <property type="entry name" value="ALPHA_BETA HYDROLASE"/>
    <property type="match status" value="1"/>
</dbReference>
<comment type="caution">
    <text evidence="4">The sequence shown here is derived from an EMBL/GenBank/DDBJ whole genome shotgun (WGS) entry which is preliminary data.</text>
</comment>
<evidence type="ECO:0000313" key="4">
    <source>
        <dbReference type="EMBL" id="MFC0474598.1"/>
    </source>
</evidence>
<evidence type="ECO:0000313" key="5">
    <source>
        <dbReference type="Proteomes" id="UP001589738"/>
    </source>
</evidence>
<evidence type="ECO:0000259" key="3">
    <source>
        <dbReference type="Pfam" id="PF20434"/>
    </source>
</evidence>
<sequence length="328" mass="35527">MKFKKRTFFITVLLTLLLSTSVIAGALNSTSKQLEVPIQKLSVSLISDVVYSQPSIFGYPNYPLKMDILKPNSKDLLPAVVFITGGGFMAANKDNYLQQRMDISEAGYVVTSIEYRVTPQSTFPAPLEDVKSAIRYLRANSAKYGIDPNQIAVMGSSAGGYLAALAGTTNNIKEYDKGDFLDVSSKVNAVIDLYGLSDLTKVGEGYSKEVQEIHKSPSAPEAMWVNGAAVFGPGGSILDHPDKAAKANPITYVTNDDPPFLLMHGDQDTLVSPNQTQILHEALINKGVDSTRYVVKGAGHGGDVWAQPKIVNLIIDFLDSHLKGKENK</sequence>
<reference evidence="4 5" key="1">
    <citation type="submission" date="2024-09" db="EMBL/GenBank/DDBJ databases">
        <authorList>
            <person name="Sun Q."/>
            <person name="Mori K."/>
        </authorList>
    </citation>
    <scope>NUCLEOTIDE SEQUENCE [LARGE SCALE GENOMIC DNA]</scope>
    <source>
        <strain evidence="4 5">CGMCC 1.9126</strain>
    </source>
</reference>
<accession>A0ABV6KRL5</accession>
<protein>
    <submittedName>
        <fullName evidence="4">Alpha/beta hydrolase fold domain-containing protein</fullName>
    </submittedName>
</protein>
<dbReference type="SUPFAM" id="SSF53474">
    <property type="entry name" value="alpha/beta-Hydrolases"/>
    <property type="match status" value="1"/>
</dbReference>
<organism evidence="4 5">
    <name type="scientific">Robertmurraya beringensis</name>
    <dbReference type="NCBI Taxonomy" id="641660"/>
    <lineage>
        <taxon>Bacteria</taxon>
        <taxon>Bacillati</taxon>
        <taxon>Bacillota</taxon>
        <taxon>Bacilli</taxon>
        <taxon>Bacillales</taxon>
        <taxon>Bacillaceae</taxon>
        <taxon>Robertmurraya</taxon>
    </lineage>
</organism>
<name>A0ABV6KRL5_9BACI</name>
<proteinExistence type="predicted"/>
<feature type="chain" id="PRO_5046319570" evidence="2">
    <location>
        <begin position="25"/>
        <end position="328"/>
    </location>
</feature>
<dbReference type="Proteomes" id="UP001589738">
    <property type="component" value="Unassembled WGS sequence"/>
</dbReference>
<keyword evidence="2" id="KW-0732">Signal</keyword>
<evidence type="ECO:0000256" key="2">
    <source>
        <dbReference type="SAM" id="SignalP"/>
    </source>
</evidence>